<sequence length="433" mass="49042">MMKKLWSFLVMLMIFTLPILLEITPVSAEDQIELRIAWWGSQSRHERTIKVIEMFMQEHSNIKITYEPSGWNDHWTKLATQAAGGNLPDIIQQDYARLDEWVSRDLLYPLDEFVESGVLDFSNVTEAALEGGRIGGKLYAVNLGNNSHAFALDLDAFKKAGMELPRENWTWPEFEKIATELHEKLGIWGMDPGLTNEQFWKSLYLGYGQWAYAEDGKSLGYTDDQPLIDYYNMLIRLQKSGVLPTRAEEVAGNYENQGVESLPIVTGKSAMSSFWSNQIVAVQTAAGEDRNFRLINQPRPEGGQSQNYIKPSQFLSITSQTKHPKESAMFIDYFTNSVEANKVLFAERGVPISSVVQEALKPLLGKAQLEMFEYVARAEKDSSPVPPPDPVGHSDIVHNVWWPEFVDPVCFEQISPEEGVKVLREMANEILAK</sequence>
<reference evidence="1" key="1">
    <citation type="journal article" date="2015" name="PeerJ">
        <title>First genomic representation of candidate bacterial phylum KSB3 points to enhanced environmental sensing as a trigger of wastewater bulking.</title>
        <authorList>
            <person name="Sekiguchi Y."/>
            <person name="Ohashi A."/>
            <person name="Parks D.H."/>
            <person name="Yamauchi T."/>
            <person name="Tyson G.W."/>
            <person name="Hugenholtz P."/>
        </authorList>
    </citation>
    <scope>NUCLEOTIDE SEQUENCE [LARGE SCALE GENOMIC DNA]</scope>
</reference>
<dbReference type="InterPro" id="IPR006059">
    <property type="entry name" value="SBP"/>
</dbReference>
<dbReference type="Proteomes" id="UP000030661">
    <property type="component" value="Unassembled WGS sequence"/>
</dbReference>
<name>A0A081C183_VECG1</name>
<dbReference type="STRING" id="1499967.U27_05312"/>
<gene>
    <name evidence="1" type="ORF">U27_05312</name>
</gene>
<protein>
    <submittedName>
        <fullName evidence="1">YesO protein</fullName>
    </submittedName>
</protein>
<dbReference type="PANTHER" id="PTHR43649:SF11">
    <property type="entry name" value="ABC TRANSPORTER SUBSTRATE-BINDING PROTEIN YESO-RELATED"/>
    <property type="match status" value="1"/>
</dbReference>
<evidence type="ECO:0000313" key="2">
    <source>
        <dbReference type="Proteomes" id="UP000030661"/>
    </source>
</evidence>
<dbReference type="PANTHER" id="PTHR43649">
    <property type="entry name" value="ARABINOSE-BINDING PROTEIN-RELATED"/>
    <property type="match status" value="1"/>
</dbReference>
<dbReference type="Pfam" id="PF13416">
    <property type="entry name" value="SBP_bac_8"/>
    <property type="match status" value="1"/>
</dbReference>
<dbReference type="eggNOG" id="COG1653">
    <property type="taxonomic scope" value="Bacteria"/>
</dbReference>
<dbReference type="HOGENOM" id="CLU_031285_5_0_0"/>
<organism evidence="1">
    <name type="scientific">Vecturithrix granuli</name>
    <dbReference type="NCBI Taxonomy" id="1499967"/>
    <lineage>
        <taxon>Bacteria</taxon>
        <taxon>Candidatus Moduliflexota</taxon>
        <taxon>Candidatus Vecturitrichia</taxon>
        <taxon>Candidatus Vecturitrichales</taxon>
        <taxon>Candidatus Vecturitrichaceae</taxon>
        <taxon>Candidatus Vecturithrix</taxon>
    </lineage>
</organism>
<dbReference type="AlphaFoldDB" id="A0A081C183"/>
<dbReference type="EMBL" id="DF820467">
    <property type="protein sequence ID" value="GAK58338.1"/>
    <property type="molecule type" value="Genomic_DNA"/>
</dbReference>
<evidence type="ECO:0000313" key="1">
    <source>
        <dbReference type="EMBL" id="GAK58338.1"/>
    </source>
</evidence>
<dbReference type="InterPro" id="IPR050490">
    <property type="entry name" value="Bact_solute-bd_prot1"/>
</dbReference>
<dbReference type="SUPFAM" id="SSF53850">
    <property type="entry name" value="Periplasmic binding protein-like II"/>
    <property type="match status" value="1"/>
</dbReference>
<proteinExistence type="predicted"/>
<keyword evidence="2" id="KW-1185">Reference proteome</keyword>
<dbReference type="Gene3D" id="3.40.190.10">
    <property type="entry name" value="Periplasmic binding protein-like II"/>
    <property type="match status" value="2"/>
</dbReference>
<accession>A0A081C183</accession>